<dbReference type="FunFam" id="2.40.160.50:FF:000002">
    <property type="entry name" value="sorting and assembly machinery component 50 homolog"/>
    <property type="match status" value="1"/>
</dbReference>
<protein>
    <submittedName>
        <fullName evidence="10">SAMM50 protein</fullName>
    </submittedName>
</protein>
<evidence type="ECO:0000313" key="10">
    <source>
        <dbReference type="EMBL" id="CAH1256143.1"/>
    </source>
</evidence>
<gene>
    <name evidence="10" type="primary">SAMM50</name>
    <name evidence="10" type="ORF">BLAG_LOCUS14660</name>
</gene>
<keyword evidence="5" id="KW-1000">Mitochondrion outer membrane</keyword>
<evidence type="ECO:0000256" key="4">
    <source>
        <dbReference type="ARBA" id="ARBA00022692"/>
    </source>
</evidence>
<reference evidence="10" key="1">
    <citation type="submission" date="2022-01" db="EMBL/GenBank/DDBJ databases">
        <authorList>
            <person name="Braso-Vives M."/>
        </authorList>
    </citation>
    <scope>NUCLEOTIDE SEQUENCE</scope>
</reference>
<keyword evidence="6" id="KW-0496">Mitochondrion</keyword>
<keyword evidence="7" id="KW-0472">Membrane</keyword>
<feature type="region of interest" description="Disordered" evidence="8">
    <location>
        <begin position="81"/>
        <end position="129"/>
    </location>
</feature>
<sequence length="598" mass="66734">MLFPWQQAPEAAGGLAEMEEHERHEILLDSKPVKVERVHVDGLGRTKDDIIVREVKDVLNSTSFEDLESDIDVIRMMMKRGADDNSDDDDEDDRDVDIDDGKEETDEKDDDSAAAEVDDDDDEYTDDDDESRRMITILLLIPAPIMVHTSSSSLPSQVIRRSHHAKTRLERLGIFKNVGIFIDTSKGPEADPNGLEVTFEVKELRPLTGTANTMVGNNEGSMVFGVRMPNIFGRAEKVVSEYSYSNKQRSSFAVTFMKPLHGNPDYRLNVSGWKTVGHFPWSSYKEVDRGVASEISFPLLGQQTLRWEGVWRELGCLTRMASFAVREQAGHSLKSSLKHIYVVDSRDDPILPTRGAMFKLNQELAGIAGGDVKFLKEDVELQVNKELVWDTIVSCSLRGGIMKPLKGTSSRINDRFFLGGPTTLRGFDMHGIGPKSEGDFMGGEGFWAAGLHLYTPLPFRPGDFMGGEGFWAAGLHLYTPLPFRPGDFMGGEGFWAAGLHLYTPLPFRPGKGGFGELFRTHMFVTAGNLFQPNLEDVYNYRDHWSRMSSEVRWSYGVGVLFRLGRVARLELNYCIPGGARTGDKVSESVQLGVGVTFL</sequence>
<dbReference type="InterPro" id="IPR039910">
    <property type="entry name" value="D15-like"/>
</dbReference>
<comment type="similarity">
    <text evidence="2">Belongs to the SAM50/omp85 family.</text>
</comment>
<feature type="compositionally biased region" description="Acidic residues" evidence="8">
    <location>
        <begin position="84"/>
        <end position="129"/>
    </location>
</feature>
<dbReference type="GO" id="GO:0005741">
    <property type="term" value="C:mitochondrial outer membrane"/>
    <property type="evidence" value="ECO:0007669"/>
    <property type="project" value="UniProtKB-SubCell"/>
</dbReference>
<evidence type="ECO:0000313" key="11">
    <source>
        <dbReference type="Proteomes" id="UP000838412"/>
    </source>
</evidence>
<evidence type="ECO:0000256" key="6">
    <source>
        <dbReference type="ARBA" id="ARBA00023128"/>
    </source>
</evidence>
<evidence type="ECO:0000259" key="9">
    <source>
        <dbReference type="Pfam" id="PF01103"/>
    </source>
</evidence>
<dbReference type="EMBL" id="OV696688">
    <property type="protein sequence ID" value="CAH1256143.1"/>
    <property type="molecule type" value="Genomic_DNA"/>
</dbReference>
<dbReference type="Pfam" id="PF01103">
    <property type="entry name" value="Omp85"/>
    <property type="match status" value="2"/>
</dbReference>
<evidence type="ECO:0000256" key="7">
    <source>
        <dbReference type="ARBA" id="ARBA00023136"/>
    </source>
</evidence>
<name>A0A8J9ZJ73_BRALA</name>
<evidence type="ECO:0000256" key="3">
    <source>
        <dbReference type="ARBA" id="ARBA00022452"/>
    </source>
</evidence>
<dbReference type="AlphaFoldDB" id="A0A8J9ZJ73"/>
<comment type="subcellular location">
    <subcellularLocation>
        <location evidence="1">Mitochondrion outer membrane</location>
        <topology evidence="1">Multi-pass membrane protein</topology>
    </subcellularLocation>
</comment>
<dbReference type="GO" id="GO:0045040">
    <property type="term" value="P:protein insertion into mitochondrial outer membrane"/>
    <property type="evidence" value="ECO:0007669"/>
    <property type="project" value="TreeGrafter"/>
</dbReference>
<evidence type="ECO:0000256" key="8">
    <source>
        <dbReference type="SAM" id="MobiDB-lite"/>
    </source>
</evidence>
<feature type="domain" description="Bacterial surface antigen (D15)" evidence="9">
    <location>
        <begin position="230"/>
        <end position="474"/>
    </location>
</feature>
<keyword evidence="11" id="KW-1185">Reference proteome</keyword>
<evidence type="ECO:0000256" key="1">
    <source>
        <dbReference type="ARBA" id="ARBA00004374"/>
    </source>
</evidence>
<dbReference type="PANTHER" id="PTHR12815">
    <property type="entry name" value="SORTING AND ASSEMBLY MACHINERY SAMM50 PROTEIN FAMILY MEMBER"/>
    <property type="match status" value="1"/>
</dbReference>
<organism evidence="10 11">
    <name type="scientific">Branchiostoma lanceolatum</name>
    <name type="common">Common lancelet</name>
    <name type="synonym">Amphioxus lanceolatum</name>
    <dbReference type="NCBI Taxonomy" id="7740"/>
    <lineage>
        <taxon>Eukaryota</taxon>
        <taxon>Metazoa</taxon>
        <taxon>Chordata</taxon>
        <taxon>Cephalochordata</taxon>
        <taxon>Leptocardii</taxon>
        <taxon>Amphioxiformes</taxon>
        <taxon>Branchiostomatidae</taxon>
        <taxon>Branchiostoma</taxon>
    </lineage>
</organism>
<dbReference type="InterPro" id="IPR000184">
    <property type="entry name" value="Bac_surfAg_D15"/>
</dbReference>
<dbReference type="GO" id="GO:0033108">
    <property type="term" value="P:mitochondrial respiratory chain complex assembly"/>
    <property type="evidence" value="ECO:0007669"/>
    <property type="project" value="TreeGrafter"/>
</dbReference>
<dbReference type="PANTHER" id="PTHR12815:SF18">
    <property type="entry name" value="SORTING AND ASSEMBLY MACHINERY COMPONENT 50 HOMOLOG"/>
    <property type="match status" value="1"/>
</dbReference>
<keyword evidence="3" id="KW-1134">Transmembrane beta strand</keyword>
<feature type="domain" description="Bacterial surface antigen (D15)" evidence="9">
    <location>
        <begin position="487"/>
        <end position="597"/>
    </location>
</feature>
<dbReference type="Proteomes" id="UP000838412">
    <property type="component" value="Chromosome 3"/>
</dbReference>
<dbReference type="Gene3D" id="2.40.160.50">
    <property type="entry name" value="membrane protein fhac: a member of the omp85/tpsb transporter family"/>
    <property type="match status" value="2"/>
</dbReference>
<accession>A0A8J9ZJ73</accession>
<dbReference type="OrthoDB" id="1724197at2759"/>
<evidence type="ECO:0000256" key="2">
    <source>
        <dbReference type="ARBA" id="ARBA00010913"/>
    </source>
</evidence>
<proteinExistence type="inferred from homology"/>
<keyword evidence="4" id="KW-0812">Transmembrane</keyword>
<evidence type="ECO:0000256" key="5">
    <source>
        <dbReference type="ARBA" id="ARBA00022787"/>
    </source>
</evidence>